<keyword evidence="6" id="KW-0145">Chemotaxis</keyword>
<evidence type="ECO:0000259" key="11">
    <source>
        <dbReference type="Pfam" id="PF01052"/>
    </source>
</evidence>
<dbReference type="InterPro" id="IPR036429">
    <property type="entry name" value="SpoA-like_sf"/>
</dbReference>
<proteinExistence type="inferred from homology"/>
<feature type="domain" description="Flagellar motor switch protein FliN-like C-terminal" evidence="11">
    <location>
        <begin position="228"/>
        <end position="299"/>
    </location>
</feature>
<dbReference type="Pfam" id="PF01052">
    <property type="entry name" value="FliMN_C"/>
    <property type="match status" value="1"/>
</dbReference>
<keyword evidence="13" id="KW-1185">Reference proteome</keyword>
<dbReference type="Gene3D" id="3.40.1550.10">
    <property type="entry name" value="CheC-like"/>
    <property type="match status" value="1"/>
</dbReference>
<evidence type="ECO:0000256" key="7">
    <source>
        <dbReference type="ARBA" id="ARBA00022779"/>
    </source>
</evidence>
<sequence length="311" mass="33768">MDDTPRTPMSPTLLAKLTGGLGDHQRVEKLCASIGQVYSEFLPDLIKSEIGIDVVVSYAGSKTGAMDELIEGLGANVAVVHGSLRNWSPNFVLGCGAGFILTLMERMLGAMPETITTPKLRPLSLMELDLAVMVFDKIASVLRSAVNAPGGFEPYLEPAQNIEDRKPPAEGQPDEYAAAIKMSIKLGAATSHFMLVVPQKVLLKTVVTPPKAKNQTVKSEAWTQQIKEQVQRSHVTIDARIRLESLTLETISKLAVGDVIPFMDSSDVNVEVSANGKDIYICEFGKSGENYTVRVKDTVNSDSELLKHLMN</sequence>
<evidence type="ECO:0000313" key="13">
    <source>
        <dbReference type="Proteomes" id="UP000249499"/>
    </source>
</evidence>
<dbReference type="RefSeq" id="WP_111216985.1">
    <property type="nucleotide sequence ID" value="NZ_CP117255.1"/>
</dbReference>
<evidence type="ECO:0000256" key="9">
    <source>
        <dbReference type="ARBA" id="ARBA00023143"/>
    </source>
</evidence>
<reference evidence="12 13" key="1">
    <citation type="journal article" date="2018" name="Sci. Rep.">
        <title>Rhizobium tumorigenes sp. nov., a novel plant tumorigenic bacterium isolated from cane gall tumors on thornless blackberry.</title>
        <authorList>
            <person name="Kuzmanovi N."/>
            <person name="Smalla K."/>
            <person name="Gronow S."/>
            <person name="PuBawska J."/>
        </authorList>
    </citation>
    <scope>NUCLEOTIDE SEQUENCE [LARGE SCALE GENOMIC DNA]</scope>
    <source>
        <strain evidence="12 13">1078</strain>
    </source>
</reference>
<protein>
    <recommendedName>
        <fullName evidence="4">Flagellar motor switch protein FliM</fullName>
    </recommendedName>
</protein>
<keyword evidence="9" id="KW-0975">Bacterial flagellum</keyword>
<name>A0AAF1K7P4_9HYPH</name>
<comment type="similarity">
    <text evidence="3">Belongs to the FliM family.</text>
</comment>
<reference evidence="13" key="2">
    <citation type="journal article" date="2023" name="MicrobiologyOpen">
        <title>Genomics of the tumorigenes clade of the family Rhizobiaceae and description of Rhizobium rhododendri sp. nov.</title>
        <authorList>
            <person name="Kuzmanovic N."/>
            <person name="diCenzo G.C."/>
            <person name="Bunk B."/>
            <person name="Sproeer C."/>
            <person name="Fruehling A."/>
            <person name="Neumann-Schaal M."/>
            <person name="Overmann J."/>
            <person name="Smalla K."/>
        </authorList>
    </citation>
    <scope>NUCLEOTIDE SEQUENCE [LARGE SCALE GENOMIC DNA]</scope>
    <source>
        <strain evidence="13">1078</strain>
    </source>
</reference>
<dbReference type="Gene3D" id="2.30.330.10">
    <property type="entry name" value="SpoA-like"/>
    <property type="match status" value="1"/>
</dbReference>
<dbReference type="InterPro" id="IPR001543">
    <property type="entry name" value="FliN-like_C"/>
</dbReference>
<dbReference type="GO" id="GO:0009425">
    <property type="term" value="C:bacterial-type flagellum basal body"/>
    <property type="evidence" value="ECO:0007669"/>
    <property type="project" value="UniProtKB-SubCell"/>
</dbReference>
<evidence type="ECO:0000313" key="12">
    <source>
        <dbReference type="EMBL" id="WFR97370.1"/>
    </source>
</evidence>
<comment type="subcellular location">
    <subcellularLocation>
        <location evidence="1">Bacterial flagellum basal body</location>
    </subcellularLocation>
    <subcellularLocation>
        <location evidence="2">Cell membrane</location>
        <topology evidence="2">Peripheral membrane protein</topology>
    </subcellularLocation>
</comment>
<gene>
    <name evidence="12" type="ORF">PR017_01160</name>
</gene>
<evidence type="ECO:0000256" key="8">
    <source>
        <dbReference type="ARBA" id="ARBA00023136"/>
    </source>
</evidence>
<comment type="function">
    <text evidence="10">FliM is one of three proteins (FliG, FliN, FliM) that forms the rotor-mounted switch complex (C ring), located at the base of the basal body. This complex interacts with the CheY and CheZ chemotaxis proteins, in addition to contacting components of the motor that determine the direction of flagellar rotation.</text>
</comment>
<keyword evidence="7" id="KW-0283">Flagellar rotation</keyword>
<keyword evidence="8" id="KW-0472">Membrane</keyword>
<dbReference type="EMBL" id="CP117255">
    <property type="protein sequence ID" value="WFR97370.1"/>
    <property type="molecule type" value="Genomic_DNA"/>
</dbReference>
<accession>A0AAF1K7P4</accession>
<keyword evidence="5" id="KW-1003">Cell membrane</keyword>
<evidence type="ECO:0000256" key="2">
    <source>
        <dbReference type="ARBA" id="ARBA00004202"/>
    </source>
</evidence>
<dbReference type="PANTHER" id="PTHR30034">
    <property type="entry name" value="FLAGELLAR MOTOR SWITCH PROTEIN FLIM"/>
    <property type="match status" value="1"/>
</dbReference>
<keyword evidence="12" id="KW-0969">Cilium</keyword>
<organism evidence="12 13">
    <name type="scientific">Rhizobium tumorigenes</name>
    <dbReference type="NCBI Taxonomy" id="2041385"/>
    <lineage>
        <taxon>Bacteria</taxon>
        <taxon>Pseudomonadati</taxon>
        <taxon>Pseudomonadota</taxon>
        <taxon>Alphaproteobacteria</taxon>
        <taxon>Hyphomicrobiales</taxon>
        <taxon>Rhizobiaceae</taxon>
        <taxon>Rhizobium/Agrobacterium group</taxon>
        <taxon>Rhizobium</taxon>
    </lineage>
</organism>
<evidence type="ECO:0000256" key="4">
    <source>
        <dbReference type="ARBA" id="ARBA00021898"/>
    </source>
</evidence>
<evidence type="ECO:0000256" key="3">
    <source>
        <dbReference type="ARBA" id="ARBA00011049"/>
    </source>
</evidence>
<dbReference type="KEGG" id="rtu:PR017_01160"/>
<dbReference type="SUPFAM" id="SSF101801">
    <property type="entry name" value="Surface presentation of antigens (SPOA)"/>
    <property type="match status" value="1"/>
</dbReference>
<evidence type="ECO:0000256" key="6">
    <source>
        <dbReference type="ARBA" id="ARBA00022500"/>
    </source>
</evidence>
<evidence type="ECO:0000256" key="1">
    <source>
        <dbReference type="ARBA" id="ARBA00004117"/>
    </source>
</evidence>
<evidence type="ECO:0000256" key="5">
    <source>
        <dbReference type="ARBA" id="ARBA00022475"/>
    </source>
</evidence>
<dbReference type="InterPro" id="IPR028976">
    <property type="entry name" value="CheC-like_sf"/>
</dbReference>
<dbReference type="GO" id="GO:0071978">
    <property type="term" value="P:bacterial-type flagellum-dependent swarming motility"/>
    <property type="evidence" value="ECO:0007669"/>
    <property type="project" value="TreeGrafter"/>
</dbReference>
<dbReference type="PANTHER" id="PTHR30034:SF6">
    <property type="entry name" value="YOP PROTEINS TRANSLOCATION PROTEIN Q"/>
    <property type="match status" value="1"/>
</dbReference>
<keyword evidence="12" id="KW-0966">Cell projection</keyword>
<dbReference type="GO" id="GO:0050918">
    <property type="term" value="P:positive chemotaxis"/>
    <property type="evidence" value="ECO:0007669"/>
    <property type="project" value="TreeGrafter"/>
</dbReference>
<dbReference type="AlphaFoldDB" id="A0AAF1K7P4"/>
<keyword evidence="12" id="KW-0282">Flagellum</keyword>
<evidence type="ECO:0000256" key="10">
    <source>
        <dbReference type="ARBA" id="ARBA00025044"/>
    </source>
</evidence>
<dbReference type="Proteomes" id="UP000249499">
    <property type="component" value="Chromosome"/>
</dbReference>
<dbReference type="GO" id="GO:0005886">
    <property type="term" value="C:plasma membrane"/>
    <property type="evidence" value="ECO:0007669"/>
    <property type="project" value="UniProtKB-SubCell"/>
</dbReference>